<protein>
    <submittedName>
        <fullName evidence="1">Uncharacterized protein</fullName>
    </submittedName>
</protein>
<name>A0A0A9DI87_ARUDO</name>
<reference evidence="1" key="1">
    <citation type="submission" date="2014-09" db="EMBL/GenBank/DDBJ databases">
        <authorList>
            <person name="Magalhaes I.L.F."/>
            <person name="Oliveira U."/>
            <person name="Santos F.R."/>
            <person name="Vidigal T.H.D.A."/>
            <person name="Brescovit A.D."/>
            <person name="Santos A.J."/>
        </authorList>
    </citation>
    <scope>NUCLEOTIDE SEQUENCE</scope>
    <source>
        <tissue evidence="1">Shoot tissue taken approximately 20 cm above the soil surface</tissue>
    </source>
</reference>
<accession>A0A0A9DI87</accession>
<organism evidence="1">
    <name type="scientific">Arundo donax</name>
    <name type="common">Giant reed</name>
    <name type="synonym">Donax arundinaceus</name>
    <dbReference type="NCBI Taxonomy" id="35708"/>
    <lineage>
        <taxon>Eukaryota</taxon>
        <taxon>Viridiplantae</taxon>
        <taxon>Streptophyta</taxon>
        <taxon>Embryophyta</taxon>
        <taxon>Tracheophyta</taxon>
        <taxon>Spermatophyta</taxon>
        <taxon>Magnoliopsida</taxon>
        <taxon>Liliopsida</taxon>
        <taxon>Poales</taxon>
        <taxon>Poaceae</taxon>
        <taxon>PACMAD clade</taxon>
        <taxon>Arundinoideae</taxon>
        <taxon>Arundineae</taxon>
        <taxon>Arundo</taxon>
    </lineage>
</organism>
<evidence type="ECO:0000313" key="1">
    <source>
        <dbReference type="EMBL" id="JAD88299.1"/>
    </source>
</evidence>
<dbReference type="EMBL" id="GBRH01209596">
    <property type="protein sequence ID" value="JAD88299.1"/>
    <property type="molecule type" value="Transcribed_RNA"/>
</dbReference>
<dbReference type="AlphaFoldDB" id="A0A0A9DI87"/>
<proteinExistence type="predicted"/>
<reference evidence="1" key="2">
    <citation type="journal article" date="2015" name="Data Brief">
        <title>Shoot transcriptome of the giant reed, Arundo donax.</title>
        <authorList>
            <person name="Barrero R.A."/>
            <person name="Guerrero F.D."/>
            <person name="Moolhuijzen P."/>
            <person name="Goolsby J.A."/>
            <person name="Tidwell J."/>
            <person name="Bellgard S.E."/>
            <person name="Bellgard M.I."/>
        </authorList>
    </citation>
    <scope>NUCLEOTIDE SEQUENCE</scope>
    <source>
        <tissue evidence="1">Shoot tissue taken approximately 20 cm above the soil surface</tissue>
    </source>
</reference>
<sequence length="134" mass="15103">MELEKKVKFMKSGWKKTIEGVNKMMKKCSDTSVIRLDGRPDGPLYPEFMSVGYPMETMKSALFHVAEKLGDIHDEATKNKVLVNLMVKNHDSGPGSDEEAIFWLGRMDVLSSADVVGDVAIYIDVSLYYLSYLM</sequence>